<keyword evidence="7 13" id="KW-0321">Glycogen metabolism</keyword>
<dbReference type="GO" id="GO:0005886">
    <property type="term" value="C:plasma membrane"/>
    <property type="evidence" value="ECO:0007669"/>
    <property type="project" value="UniProtKB-SubCell"/>
</dbReference>
<evidence type="ECO:0000256" key="6">
    <source>
        <dbReference type="ARBA" id="ARBA00022553"/>
    </source>
</evidence>
<comment type="subcellular location">
    <subcellularLocation>
        <location evidence="2 13">Cell membrane</location>
        <topology evidence="2 13">Lipid-anchor</topology>
        <orientation evidence="2 13">Cytoplasmic side</orientation>
    </subcellularLocation>
</comment>
<dbReference type="GO" id="GO:0005516">
    <property type="term" value="F:calmodulin binding"/>
    <property type="evidence" value="ECO:0007669"/>
    <property type="project" value="UniProtKB-KW"/>
</dbReference>
<protein>
    <recommendedName>
        <fullName evidence="13">Phosphorylase b kinase regulatory subunit</fullName>
    </recommendedName>
</protein>
<dbReference type="PANTHER" id="PTHR10749:SF7">
    <property type="entry name" value="PHOSPHORYLASE B KINASE REGULATORY SUBUNIT ALPHA-RELATED"/>
    <property type="match status" value="1"/>
</dbReference>
<evidence type="ECO:0000256" key="2">
    <source>
        <dbReference type="ARBA" id="ARBA00004342"/>
    </source>
</evidence>
<dbReference type="SUPFAM" id="SSF56672">
    <property type="entry name" value="DNA/RNA polymerases"/>
    <property type="match status" value="1"/>
</dbReference>
<evidence type="ECO:0000313" key="16">
    <source>
        <dbReference type="RefSeq" id="XP_035681619.1"/>
    </source>
</evidence>
<dbReference type="InterPro" id="IPR012341">
    <property type="entry name" value="6hp_glycosidase-like_sf"/>
</dbReference>
<name>A0A9J7MWY3_BRAFL</name>
<keyword evidence="6" id="KW-0597">Phosphoprotein</keyword>
<dbReference type="Gene3D" id="1.50.10.10">
    <property type="match status" value="1"/>
</dbReference>
<reference evidence="15" key="1">
    <citation type="journal article" date="2020" name="Nat. Ecol. Evol.">
        <title>Deeply conserved synteny resolves early events in vertebrate evolution.</title>
        <authorList>
            <person name="Simakov O."/>
            <person name="Marletaz F."/>
            <person name="Yue J.X."/>
            <person name="O'Connell B."/>
            <person name="Jenkins J."/>
            <person name="Brandt A."/>
            <person name="Calef R."/>
            <person name="Tung C.H."/>
            <person name="Huang T.K."/>
            <person name="Schmutz J."/>
            <person name="Satoh N."/>
            <person name="Yu J.K."/>
            <person name="Putnam N.H."/>
            <person name="Green R.E."/>
            <person name="Rokhsar D.S."/>
        </authorList>
    </citation>
    <scope>NUCLEOTIDE SEQUENCE [LARGE SCALE GENOMIC DNA]</scope>
    <source>
        <strain evidence="15">S238N-H82</strain>
    </source>
</reference>
<reference evidence="16" key="2">
    <citation type="submission" date="2025-08" db="UniProtKB">
        <authorList>
            <consortium name="RefSeq"/>
        </authorList>
    </citation>
    <scope>IDENTIFICATION</scope>
    <source>
        <strain evidence="16">S238N-H82</strain>
        <tissue evidence="16">Testes</tissue>
    </source>
</reference>
<dbReference type="Pfam" id="PF19292">
    <property type="entry name" value="KPBB_C"/>
    <property type="match status" value="1"/>
</dbReference>
<dbReference type="Pfam" id="PF00723">
    <property type="entry name" value="Glyco_hydro_15"/>
    <property type="match status" value="1"/>
</dbReference>
<dbReference type="GO" id="GO:0005977">
    <property type="term" value="P:glycogen metabolic process"/>
    <property type="evidence" value="ECO:0007669"/>
    <property type="project" value="UniProtKB-KW"/>
</dbReference>
<dbReference type="GO" id="GO:0005964">
    <property type="term" value="C:phosphorylase kinase complex"/>
    <property type="evidence" value="ECO:0000318"/>
    <property type="project" value="GO_Central"/>
</dbReference>
<dbReference type="InterPro" id="IPR008734">
    <property type="entry name" value="PHK_A/B_su"/>
</dbReference>
<dbReference type="OrthoDB" id="5971574at2759"/>
<dbReference type="InterPro" id="IPR045583">
    <property type="entry name" value="KPBA/B_C"/>
</dbReference>
<evidence type="ECO:0000256" key="1">
    <source>
        <dbReference type="ARBA" id="ARBA00002837"/>
    </source>
</evidence>
<dbReference type="PANTHER" id="PTHR10749">
    <property type="entry name" value="PHOSPHORYLASE B KINASE REGULATORY SUBUNIT"/>
    <property type="match status" value="1"/>
</dbReference>
<keyword evidence="15" id="KW-1185">Reference proteome</keyword>
<dbReference type="GeneID" id="118419364"/>
<evidence type="ECO:0000256" key="4">
    <source>
        <dbReference type="ARBA" id="ARBA00007128"/>
    </source>
</evidence>
<gene>
    <name evidence="16" type="primary">LOC118419364</name>
</gene>
<dbReference type="KEGG" id="bfo:118419364"/>
<dbReference type="FunFam" id="1.50.10.10:FF:000004">
    <property type="entry name" value="Phosphorylase b kinase regulatory subunit"/>
    <property type="match status" value="1"/>
</dbReference>
<keyword evidence="5 13" id="KW-1003">Cell membrane</keyword>
<dbReference type="SUPFAM" id="SSF48208">
    <property type="entry name" value="Six-hairpin glycosidases"/>
    <property type="match status" value="1"/>
</dbReference>
<evidence type="ECO:0000256" key="10">
    <source>
        <dbReference type="ARBA" id="ARBA00023277"/>
    </source>
</evidence>
<dbReference type="OMA" id="SCTLYYD"/>
<evidence type="ECO:0000256" key="9">
    <source>
        <dbReference type="ARBA" id="ARBA00023136"/>
    </source>
</evidence>
<accession>A0A9J7MWY3</accession>
<dbReference type="InterPro" id="IPR011613">
    <property type="entry name" value="GH15-like"/>
</dbReference>
<evidence type="ECO:0000256" key="11">
    <source>
        <dbReference type="ARBA" id="ARBA00023288"/>
    </source>
</evidence>
<dbReference type="PROSITE" id="PS50878">
    <property type="entry name" value="RT_POL"/>
    <property type="match status" value="1"/>
</dbReference>
<dbReference type="InterPro" id="IPR000477">
    <property type="entry name" value="RT_dom"/>
</dbReference>
<dbReference type="CDD" id="cd01650">
    <property type="entry name" value="RT_nLTR_like"/>
    <property type="match status" value="1"/>
</dbReference>
<dbReference type="InterPro" id="IPR043502">
    <property type="entry name" value="DNA/RNA_pol_sf"/>
</dbReference>
<dbReference type="RefSeq" id="XP_035681619.1">
    <property type="nucleotide sequence ID" value="XM_035825726.1"/>
</dbReference>
<feature type="domain" description="Reverse transcriptase" evidence="14">
    <location>
        <begin position="968"/>
        <end position="1236"/>
    </location>
</feature>
<evidence type="ECO:0000313" key="15">
    <source>
        <dbReference type="Proteomes" id="UP000001554"/>
    </source>
</evidence>
<keyword evidence="8 13" id="KW-0112">Calmodulin-binding</keyword>
<comment type="function">
    <text evidence="1">Phosphorylase b kinase catalyzes the phosphorylation of serine in certain substrates, including troponin I. The alpha chain may bind calmodulin.</text>
</comment>
<keyword evidence="12 13" id="KW-0636">Prenylation</keyword>
<sequence>MRSRSNSGVRLDYYQHLVHKTILIHQNPATGLLPSSYNQNHAWVRDNLYCIMAVWGLSLAYRKTADMDEDRAKAYELEQSVVKLMRGLLQCMMRQVDKLEKFKYTQATTDALHAKYNITTCGTVVGDKEWGHLQIDATSLYILMLAQMTASGLQIIFTLDEVAFIQNLVFYVESAYRTPDYGMWERGDKTNHGWPELNASSIGMAKASLEAIKEMDLFGSRGGPASIIHVMADEISQCKAILESMLPRESKSKEIDASLLSILSYPAFAVEDVDLSNLTKNEIISKLEGRYGLSRFLRDGYKTPMEDSGRLHYEPWELSVFEGIECEWPLFWTYLILDGLFKGDKAQVLEYKEKLAEVMVKGEDGLPLIPELYIVAPDKVDAERQNPGSQERSPGGKMPHMWSQSLYILGCLIQEGYLAPGEIDPLNRRLIGQPRPDLVVQVSILAEDLYIQDLLKEHGIDVQTTQEVANIRCQPARVLSHIYHHLGQNAKLGLSGRPSYDIGLLGTSQLYTLKGQTFAFTPQFIDQQQFYLALDNELLVDMLKTDLAYLRYNWRNLGRPTVTFPVSHNMLVGGELSPALLATLQKLISGYTTGVGIHVGKLEEFMSTSCFTSLDFLYLSEESPVSDEDEVTQYLATLLSPTFTKRNLLSTPRLGAKRSTSLSRKASFRVLGSVRRSRSVFVDEHNLPGQILLHRKLSDLAECQSDEGGTADHGQGHAVLPGPCVVTAHVKELHACPCSLMQNAIMPFMSIHVMLLSLIGNFFSFSFSHVDTDDDIALPCELYFSLGSSQATSYEAEQDDVRKSQDKTFIEELLNDQLEVQVEVKEIRRSDGPQEKRVKTYEKEKARNIKGNAKIFWKYVNSKSKVRQGIPDLEDGSSVAQSDTEKAELLNKFFVSTFTKEDLQHIPIPTERHYNEEITDIDICFEEVQQRLKNLNPNKAMGPDNVHPRVLKELADTLAVPLQILYVKTVQEGKLPDAWKTANVTPIYKKGCKKSPGNYRPVSLTSVVGKILEGLIRDAIVKHMKVNNLFTPHQHGFLPGRSTTTQMLECLDEWTEWLDRGTPVDAVYLDFRKAFDSVPIKRLLAKIQSYGITGNLLNWIESFLSGRRQRVCVNGEKSEWAEVTSGVPQGSVLGPVLFTIFVNDMPEIVQSKLKLFADDTKLYRSVVQREECNKLQRDLQVLQDWAIKWQLSFHPMKCTVIRLGKGHPDYTYSMLDNETRTLLEFTQQEKDLGITVDKELSFSKHISNICNKANQIAGLIWRTFAYVDKEVFLLLYKSLIRPQLEYGAPAWSPYTWKLALDLERVQKRATKRVPGLRSLPYEERLKALNLPTLVYRRLRGDLINTYKFLHGIYDTSCPFELNTSTRTRGHCLRIKRQASKSNRRSHFFCIRVVSWWNNLPEPVVTSPSVNCFKERLGNHMKKHSVYYIFRALDDPQLPGIPRGPDWDTKINMREGVTVVMLVGELYEKAGQLKQWSIVRHMAGMLKKRVEDLAQAATDLLVRQKQLSVGLPPQPRERTITHPLPPEELAKMIYDSCGEDSSTAVLTQEILVYLAMFIRTEPNLFREMLRLRVGLIIQVMVSELARTLNCTGEEASEHLMSLSPFDLKTLLHHILSGKEFGVGEENEAADWAMRIRKLTISQYLMTHAAVERGGGKSLSIRKMEKEEVTGMSRLRKQVTMSKDMIIEHNDKLRKGHEEDLEQSMQVDRQGQWLRRRRLDGALNRVPVDFYTRIWNVLKWCQGLSIEGQVLASSVINEMTPGELNFALRVEGILNSIPQPEYRQLMVKAMMMTPGELNFALRVEGILNSIPQPEYRQLMVEAMMVLALVVDTDYKRSLRGIIMVDKLVSDANAMFIGELKSIFKDEVNSNTVEFRMGAANICTDFYDSAPSGRFGTMVYMSKAVAQTLDCQPDSVADCTIA</sequence>
<dbReference type="InterPro" id="IPR008928">
    <property type="entry name" value="6-hairpin_glycosidase_sf"/>
</dbReference>
<dbReference type="Proteomes" id="UP000001554">
    <property type="component" value="Chromosome 7"/>
</dbReference>
<organism evidence="15 16">
    <name type="scientific">Branchiostoma floridae</name>
    <name type="common">Florida lancelet</name>
    <name type="synonym">Amphioxus</name>
    <dbReference type="NCBI Taxonomy" id="7739"/>
    <lineage>
        <taxon>Eukaryota</taxon>
        <taxon>Metazoa</taxon>
        <taxon>Chordata</taxon>
        <taxon>Cephalochordata</taxon>
        <taxon>Leptocardii</taxon>
        <taxon>Amphioxiformes</taxon>
        <taxon>Branchiostomatidae</taxon>
        <taxon>Branchiostoma</taxon>
    </lineage>
</organism>
<evidence type="ECO:0000256" key="12">
    <source>
        <dbReference type="ARBA" id="ARBA00023289"/>
    </source>
</evidence>
<evidence type="ECO:0000256" key="13">
    <source>
        <dbReference type="RuleBase" id="RU364123"/>
    </source>
</evidence>
<evidence type="ECO:0000256" key="3">
    <source>
        <dbReference type="ARBA" id="ARBA00005131"/>
    </source>
</evidence>
<keyword evidence="11 13" id="KW-0449">Lipoprotein</keyword>
<comment type="similarity">
    <text evidence="4 13">Belongs to the phosphorylase b kinase regulatory chain family.</text>
</comment>
<proteinExistence type="inferred from homology"/>
<comment type="pathway">
    <text evidence="3 13">Glycan biosynthesis; glycogen metabolism.</text>
</comment>
<evidence type="ECO:0000256" key="5">
    <source>
        <dbReference type="ARBA" id="ARBA00022475"/>
    </source>
</evidence>
<evidence type="ECO:0000256" key="8">
    <source>
        <dbReference type="ARBA" id="ARBA00022860"/>
    </source>
</evidence>
<keyword evidence="10 13" id="KW-0119">Carbohydrate metabolism</keyword>
<evidence type="ECO:0000256" key="7">
    <source>
        <dbReference type="ARBA" id="ARBA00022600"/>
    </source>
</evidence>
<evidence type="ECO:0000259" key="14">
    <source>
        <dbReference type="PROSITE" id="PS50878"/>
    </source>
</evidence>
<keyword evidence="9 13" id="KW-0472">Membrane</keyword>